<protein>
    <recommendedName>
        <fullName evidence="2">DUF4220 domain-containing protein</fullName>
    </recommendedName>
</protein>
<reference evidence="3" key="3">
    <citation type="submission" date="2015-04" db="UniProtKB">
        <authorList>
            <consortium name="EnsemblPlants"/>
        </authorList>
    </citation>
    <scope>IDENTIFICATION</scope>
</reference>
<keyword evidence="4" id="KW-1185">Reference proteome</keyword>
<dbReference type="Gramene" id="LPERR12G14710.1">
    <property type="protein sequence ID" value="LPERR12G14710.1"/>
    <property type="gene ID" value="LPERR12G14710"/>
</dbReference>
<keyword evidence="1" id="KW-0472">Membrane</keyword>
<dbReference type="Proteomes" id="UP000032180">
    <property type="component" value="Chromosome 12"/>
</dbReference>
<evidence type="ECO:0000256" key="1">
    <source>
        <dbReference type="SAM" id="Phobius"/>
    </source>
</evidence>
<feature type="transmembrane region" description="Helical" evidence="1">
    <location>
        <begin position="149"/>
        <end position="167"/>
    </location>
</feature>
<keyword evidence="1" id="KW-1133">Transmembrane helix</keyword>
<evidence type="ECO:0000313" key="3">
    <source>
        <dbReference type="EnsemblPlants" id="LPERR12G14710.1"/>
    </source>
</evidence>
<dbReference type="PANTHER" id="PTHR31325">
    <property type="entry name" value="OS01G0798800 PROTEIN-RELATED"/>
    <property type="match status" value="1"/>
</dbReference>
<evidence type="ECO:0000313" key="4">
    <source>
        <dbReference type="Proteomes" id="UP000032180"/>
    </source>
</evidence>
<dbReference type="HOGENOM" id="CLU_009180_3_0_1"/>
<feature type="transmembrane region" description="Helical" evidence="1">
    <location>
        <begin position="499"/>
        <end position="517"/>
    </location>
</feature>
<accession>A0A0D9Y120</accession>
<keyword evidence="1" id="KW-0812">Transmembrane</keyword>
<dbReference type="eggNOG" id="ENOG502QQBP">
    <property type="taxonomic scope" value="Eukaryota"/>
</dbReference>
<dbReference type="EnsemblPlants" id="LPERR12G14710.1">
    <property type="protein sequence ID" value="LPERR12G14710.1"/>
    <property type="gene ID" value="LPERR12G14710"/>
</dbReference>
<reference evidence="4" key="2">
    <citation type="submission" date="2013-12" db="EMBL/GenBank/DDBJ databases">
        <authorList>
            <person name="Yu Y."/>
            <person name="Lee S."/>
            <person name="de Baynast K."/>
            <person name="Wissotski M."/>
            <person name="Liu L."/>
            <person name="Talag J."/>
            <person name="Goicoechea J."/>
            <person name="Angelova A."/>
            <person name="Jetty R."/>
            <person name="Kudrna D."/>
            <person name="Golser W."/>
            <person name="Rivera L."/>
            <person name="Zhang J."/>
            <person name="Wing R."/>
        </authorList>
    </citation>
    <scope>NUCLEOTIDE SEQUENCE</scope>
</reference>
<dbReference type="InterPro" id="IPR025315">
    <property type="entry name" value="DUF4220"/>
</dbReference>
<proteinExistence type="predicted"/>
<evidence type="ECO:0000259" key="2">
    <source>
        <dbReference type="Pfam" id="PF13968"/>
    </source>
</evidence>
<organism evidence="3 4">
    <name type="scientific">Leersia perrieri</name>
    <dbReference type="NCBI Taxonomy" id="77586"/>
    <lineage>
        <taxon>Eukaryota</taxon>
        <taxon>Viridiplantae</taxon>
        <taxon>Streptophyta</taxon>
        <taxon>Embryophyta</taxon>
        <taxon>Tracheophyta</taxon>
        <taxon>Spermatophyta</taxon>
        <taxon>Magnoliopsida</taxon>
        <taxon>Liliopsida</taxon>
        <taxon>Poales</taxon>
        <taxon>Poaceae</taxon>
        <taxon>BOP clade</taxon>
        <taxon>Oryzoideae</taxon>
        <taxon>Oryzeae</taxon>
        <taxon>Oryzinae</taxon>
        <taxon>Leersia</taxon>
    </lineage>
</organism>
<dbReference type="InterPro" id="IPR007658">
    <property type="entry name" value="DUF594"/>
</dbReference>
<dbReference type="AlphaFoldDB" id="A0A0D9Y120"/>
<feature type="domain" description="DUF4220" evidence="2">
    <location>
        <begin position="267"/>
        <end position="517"/>
    </location>
</feature>
<dbReference type="Pfam" id="PF04578">
    <property type="entry name" value="DUF594"/>
    <property type="match status" value="1"/>
</dbReference>
<reference evidence="3 4" key="1">
    <citation type="submission" date="2012-08" db="EMBL/GenBank/DDBJ databases">
        <title>Oryza genome evolution.</title>
        <authorList>
            <person name="Wing R.A."/>
        </authorList>
    </citation>
    <scope>NUCLEOTIDE SEQUENCE</scope>
</reference>
<feature type="transmembrane region" description="Helical" evidence="1">
    <location>
        <begin position="457"/>
        <end position="479"/>
    </location>
</feature>
<sequence>MAANTGVPSDGSDLVSLVRLNREIRISTTYPPKNYTGKHFTIFQPSNEAHNSAHDPTVTTGGRERRLRCKAAQHLNPSTKIEFGPAPFGAACKNDFNTGSLRASLAKNRSDFCGEAQMYFLSSSCFRSCVQSRNHLVPGVQELWNTWEIHSLILLSLFLQVILFLFAGKAQLVTGAKHHPMASLPVSRLGGHLRAGSHRGPCDLLEAGQRAVESPFAELGHPSNAPCSAGWQPAQPALKKNLFSPINSYTKIHSAQPFSAQFSQPNRAMVAGYVVAKVPLPDVRLRAAMVIMFLSGSFKYAERTLSLYRASPASLRSKALHNLSLTLNTIREEQGKPFASAWEMDIGMRWVNSDISNLFEAISVGVGQFDLHDLEFLSVDAPLNRVQSILQVDSVPDILERKFMLNPCRCRAYDYIEKCLESSYRDLYTKQPVRATIYNYSRPSCGSRRDKRLGARCVLCIFTLVMLSYSLLQLFSAPIALVLLKTTKKWGGISTADVTVSYILLVGATILEMAYIMPAWTKKRWSQGLAQYNMIKWQLRAAAVLDEPNMIAFVLWQRIRKRLKSLIHDLILVVPRAIREFILDNLLSHGTRREWNCASSRGQLALRRWTSSYNDPNSTLDSSTGSSGGVDFPTSVLIWHIATDIGGDTAAAANSSSGLDKVKTKKEMSRQLSNYVMYLIFKCGVMLNSKSQLIHIKACEVITANFLSAAAVNEKIAAVRIFEGSGYKDEAILVVDHQQQTGTSTASSGSSTSHDVLKRKLMPSFEGAIYYPVMPRARDVARVLLSINNEADRWGLIADVWAEMMYYTAPRCGSAFHYEHLSTGGEFITHLLCLMRLLGPFLPIPDAASPT</sequence>
<dbReference type="STRING" id="77586.A0A0D9Y120"/>
<dbReference type="Pfam" id="PF13968">
    <property type="entry name" value="DUF4220"/>
    <property type="match status" value="1"/>
</dbReference>
<name>A0A0D9Y120_9ORYZ</name>